<evidence type="ECO:0000256" key="2">
    <source>
        <dbReference type="ARBA" id="ARBA00022692"/>
    </source>
</evidence>
<keyword evidence="9" id="KW-1185">Reference proteome</keyword>
<dbReference type="EMBL" id="HE616749">
    <property type="protein sequence ID" value="CCE94103.1"/>
    <property type="molecule type" value="Genomic_DNA"/>
</dbReference>
<evidence type="ECO:0000256" key="5">
    <source>
        <dbReference type="SAM" id="MobiDB-lite"/>
    </source>
</evidence>
<gene>
    <name evidence="8" type="primary">TDEL0H02440</name>
    <name evidence="8" type="ORF">TDEL_0H02440</name>
</gene>
<dbReference type="GO" id="GO:0005385">
    <property type="term" value="F:zinc ion transmembrane transporter activity"/>
    <property type="evidence" value="ECO:0007669"/>
    <property type="project" value="EnsemblFungi"/>
</dbReference>
<name>G8ZZQ9_TORDE</name>
<dbReference type="AlphaFoldDB" id="G8ZZQ9"/>
<keyword evidence="3 6" id="KW-1133">Transmembrane helix</keyword>
<dbReference type="InterPro" id="IPR003689">
    <property type="entry name" value="ZIP"/>
</dbReference>
<keyword evidence="4 6" id="KW-0472">Membrane</keyword>
<dbReference type="GeneID" id="11501267"/>
<accession>G8ZZQ9</accession>
<dbReference type="PANTHER" id="PTHR16950">
    <property type="entry name" value="ZINC TRANSPORTER SLC39A7 HISTIDINE-RICH MEMBRANE PROTEIN KE4"/>
    <property type="match status" value="1"/>
</dbReference>
<dbReference type="Proteomes" id="UP000005627">
    <property type="component" value="Chromosome 8"/>
</dbReference>
<dbReference type="GO" id="GO:0005783">
    <property type="term" value="C:endoplasmic reticulum"/>
    <property type="evidence" value="ECO:0007669"/>
    <property type="project" value="EnsemblFungi"/>
</dbReference>
<dbReference type="HOGENOM" id="CLU_015114_0_0_1"/>
<dbReference type="GO" id="GO:0016020">
    <property type="term" value="C:membrane"/>
    <property type="evidence" value="ECO:0007669"/>
    <property type="project" value="UniProtKB-SubCell"/>
</dbReference>
<feature type="transmembrane region" description="Helical" evidence="6">
    <location>
        <begin position="283"/>
        <end position="302"/>
    </location>
</feature>
<dbReference type="eggNOG" id="KOG2693">
    <property type="taxonomic scope" value="Eukaryota"/>
</dbReference>
<dbReference type="PANTHER" id="PTHR16950:SF16">
    <property type="entry name" value="ZINC TRANSPORTER ZIP13"/>
    <property type="match status" value="1"/>
</dbReference>
<evidence type="ECO:0000256" key="6">
    <source>
        <dbReference type="SAM" id="Phobius"/>
    </source>
</evidence>
<proteinExistence type="predicted"/>
<dbReference type="Pfam" id="PF02535">
    <property type="entry name" value="Zip"/>
    <property type="match status" value="1"/>
</dbReference>
<feature type="compositionally biased region" description="Polar residues" evidence="5">
    <location>
        <begin position="172"/>
        <end position="187"/>
    </location>
</feature>
<feature type="transmembrane region" description="Helical" evidence="6">
    <location>
        <begin position="89"/>
        <end position="110"/>
    </location>
</feature>
<evidence type="ECO:0000256" key="3">
    <source>
        <dbReference type="ARBA" id="ARBA00022989"/>
    </source>
</evidence>
<evidence type="ECO:0000256" key="4">
    <source>
        <dbReference type="ARBA" id="ARBA00023136"/>
    </source>
</evidence>
<feature type="transmembrane region" description="Helical" evidence="6">
    <location>
        <begin position="57"/>
        <end position="77"/>
    </location>
</feature>
<dbReference type="FunCoup" id="G8ZZQ9">
    <property type="interactions" value="191"/>
</dbReference>
<dbReference type="OrthoDB" id="200954at2759"/>
<feature type="chain" id="PRO_5003519766" evidence="7">
    <location>
        <begin position="21"/>
        <end position="379"/>
    </location>
</feature>
<feature type="region of interest" description="Disordered" evidence="5">
    <location>
        <begin position="171"/>
        <end position="190"/>
    </location>
</feature>
<evidence type="ECO:0000313" key="9">
    <source>
        <dbReference type="Proteomes" id="UP000005627"/>
    </source>
</evidence>
<organism evidence="8 9">
    <name type="scientific">Torulaspora delbrueckii</name>
    <name type="common">Yeast</name>
    <name type="synonym">Candida colliculosa</name>
    <dbReference type="NCBI Taxonomy" id="4950"/>
    <lineage>
        <taxon>Eukaryota</taxon>
        <taxon>Fungi</taxon>
        <taxon>Dikarya</taxon>
        <taxon>Ascomycota</taxon>
        <taxon>Saccharomycotina</taxon>
        <taxon>Saccharomycetes</taxon>
        <taxon>Saccharomycetales</taxon>
        <taxon>Saccharomycetaceae</taxon>
        <taxon>Torulaspora</taxon>
    </lineage>
</organism>
<evidence type="ECO:0000256" key="7">
    <source>
        <dbReference type="SAM" id="SignalP"/>
    </source>
</evidence>
<reference evidence="8 9" key="1">
    <citation type="journal article" date="2011" name="Proc. Natl. Acad. Sci. U.S.A.">
        <title>Evolutionary erosion of yeast sex chromosomes by mating-type switching accidents.</title>
        <authorList>
            <person name="Gordon J.L."/>
            <person name="Armisen D."/>
            <person name="Proux-Wera E."/>
            <person name="Oheigeartaigh S.S."/>
            <person name="Byrne K.P."/>
            <person name="Wolfe K.H."/>
        </authorList>
    </citation>
    <scope>NUCLEOTIDE SEQUENCE [LARGE SCALE GENOMIC DNA]</scope>
    <source>
        <strain evidence="9">ATCC 10662 / CBS 1146 / NBRC 0425 / NCYC 2629 / NRRL Y-866</strain>
    </source>
</reference>
<dbReference type="RefSeq" id="XP_003683314.1">
    <property type="nucleotide sequence ID" value="XM_003683266.1"/>
</dbReference>
<feature type="transmembrane region" description="Helical" evidence="6">
    <location>
        <begin position="322"/>
        <end position="344"/>
    </location>
</feature>
<comment type="subcellular location">
    <subcellularLocation>
        <location evidence="1">Membrane</location>
        <topology evidence="1">Multi-pass membrane protein</topology>
    </subcellularLocation>
</comment>
<feature type="transmembrane region" description="Helical" evidence="6">
    <location>
        <begin position="356"/>
        <end position="378"/>
    </location>
</feature>
<dbReference type="InParanoid" id="G8ZZQ9"/>
<keyword evidence="2 6" id="KW-0812">Transmembrane</keyword>
<sequence>MIALLHKLFVLLQVVKPVVAHKHDSDIADSYEHDPSAQLIHQIQDYLFPFSARYNSILATLLIQLAPCFIIFSIPGLKKSKTSGQSSSLLPVLVSFAFGTLLGDILLHLIPEIFESIENTQPSFILIGSAIFTGFLAFLFLDKTLRVMSIGTGKEISLSSHSHSHVQESDEIATSSSINAPQSTNGLKQRKTRNIATKPTRKAAKAHESHQKPNIAAYLNIVTGCVHNITDGIALASSFYSSRHVGATTTIAVMFHEIPHEIGDFVILLSSGFTFPQALKSQLVTSIGAMVGTAIGCALNEMPQSTSKTSTTSTHWLLQPDLLLPISTGGFIYIATVGVAPQVLQLTCSNKSQEARIWILQLVSIIAGFALMMALALLE</sequence>
<dbReference type="STRING" id="1076872.G8ZZQ9"/>
<evidence type="ECO:0000256" key="1">
    <source>
        <dbReference type="ARBA" id="ARBA00004141"/>
    </source>
</evidence>
<feature type="signal peptide" evidence="7">
    <location>
        <begin position="1"/>
        <end position="20"/>
    </location>
</feature>
<evidence type="ECO:0000313" key="8">
    <source>
        <dbReference type="EMBL" id="CCE94103.1"/>
    </source>
</evidence>
<feature type="transmembrane region" description="Helical" evidence="6">
    <location>
        <begin position="122"/>
        <end position="141"/>
    </location>
</feature>
<dbReference type="KEGG" id="tdl:TDEL_0H02440"/>
<keyword evidence="7" id="KW-0732">Signal</keyword>
<protein>
    <submittedName>
        <fullName evidence="8">Uncharacterized protein</fullName>
    </submittedName>
</protein>
<dbReference type="GO" id="GO:0006882">
    <property type="term" value="P:intracellular zinc ion homeostasis"/>
    <property type="evidence" value="ECO:0007669"/>
    <property type="project" value="TreeGrafter"/>
</dbReference>